<evidence type="ECO:0000313" key="4">
    <source>
        <dbReference type="EMBL" id="OGM04473.1"/>
    </source>
</evidence>
<protein>
    <recommendedName>
        <fullName evidence="3">Small ribosomal subunit protein bS16</fullName>
    </recommendedName>
</protein>
<evidence type="ECO:0000256" key="2">
    <source>
        <dbReference type="ARBA" id="ARBA00023274"/>
    </source>
</evidence>
<organism evidence="4 5">
    <name type="scientific">Candidatus Woesebacteria bacterium GWA1_42_12</name>
    <dbReference type="NCBI Taxonomy" id="1802472"/>
    <lineage>
        <taxon>Bacteria</taxon>
        <taxon>Candidatus Woeseibacteriota</taxon>
    </lineage>
</organism>
<dbReference type="Proteomes" id="UP000177091">
    <property type="component" value="Unassembled WGS sequence"/>
</dbReference>
<reference evidence="4 5" key="1">
    <citation type="journal article" date="2016" name="Nat. Commun.">
        <title>Thousands of microbial genomes shed light on interconnected biogeochemical processes in an aquifer system.</title>
        <authorList>
            <person name="Anantharaman K."/>
            <person name="Brown C.T."/>
            <person name="Hug L.A."/>
            <person name="Sharon I."/>
            <person name="Castelle C.J."/>
            <person name="Probst A.J."/>
            <person name="Thomas B.C."/>
            <person name="Singh A."/>
            <person name="Wilkins M.J."/>
            <person name="Karaoz U."/>
            <person name="Brodie E.L."/>
            <person name="Williams K.H."/>
            <person name="Hubbard S.S."/>
            <person name="Banfield J.F."/>
        </authorList>
    </citation>
    <scope>NUCLEOTIDE SEQUENCE [LARGE SCALE GENOMIC DNA]</scope>
</reference>
<comment type="caution">
    <text evidence="4">The sequence shown here is derived from an EMBL/GenBank/DDBJ whole genome shotgun (WGS) entry which is preliminary data.</text>
</comment>
<gene>
    <name evidence="3" type="primary">rpsP</name>
    <name evidence="4" type="ORF">A2112_02300</name>
</gene>
<dbReference type="NCBIfam" id="TIGR00002">
    <property type="entry name" value="S16"/>
    <property type="match status" value="1"/>
</dbReference>
<dbReference type="GO" id="GO:0015935">
    <property type="term" value="C:small ribosomal subunit"/>
    <property type="evidence" value="ECO:0007669"/>
    <property type="project" value="TreeGrafter"/>
</dbReference>
<keyword evidence="1 3" id="KW-0689">Ribosomal protein</keyword>
<dbReference type="InterPro" id="IPR023803">
    <property type="entry name" value="Ribosomal_bS16_dom_sf"/>
</dbReference>
<name>A0A1F7WNP9_9BACT</name>
<proteinExistence type="inferred from homology"/>
<dbReference type="PANTHER" id="PTHR12919">
    <property type="entry name" value="30S RIBOSOMAL PROTEIN S16"/>
    <property type="match status" value="1"/>
</dbReference>
<dbReference type="SUPFAM" id="SSF54565">
    <property type="entry name" value="Ribosomal protein S16"/>
    <property type="match status" value="1"/>
</dbReference>
<dbReference type="Gene3D" id="3.30.1320.10">
    <property type="match status" value="1"/>
</dbReference>
<accession>A0A1F7WNP9</accession>
<evidence type="ECO:0000313" key="5">
    <source>
        <dbReference type="Proteomes" id="UP000177091"/>
    </source>
</evidence>
<dbReference type="GO" id="GO:0005737">
    <property type="term" value="C:cytoplasm"/>
    <property type="evidence" value="ECO:0007669"/>
    <property type="project" value="UniProtKB-ARBA"/>
</dbReference>
<dbReference type="EMBL" id="MGFK01000012">
    <property type="protein sequence ID" value="OGM04473.1"/>
    <property type="molecule type" value="Genomic_DNA"/>
</dbReference>
<keyword evidence="2 3" id="KW-0687">Ribonucleoprotein</keyword>
<dbReference type="HAMAP" id="MF_00385">
    <property type="entry name" value="Ribosomal_bS16"/>
    <property type="match status" value="1"/>
</dbReference>
<evidence type="ECO:0000256" key="3">
    <source>
        <dbReference type="HAMAP-Rule" id="MF_00385"/>
    </source>
</evidence>
<dbReference type="InterPro" id="IPR000307">
    <property type="entry name" value="Ribosomal_bS16"/>
</dbReference>
<dbReference type="PANTHER" id="PTHR12919:SF20">
    <property type="entry name" value="SMALL RIBOSOMAL SUBUNIT PROTEIN BS16M"/>
    <property type="match status" value="1"/>
</dbReference>
<comment type="similarity">
    <text evidence="3">Belongs to the bacterial ribosomal protein bS16 family.</text>
</comment>
<evidence type="ECO:0000256" key="1">
    <source>
        <dbReference type="ARBA" id="ARBA00022980"/>
    </source>
</evidence>
<dbReference type="GO" id="GO:0006412">
    <property type="term" value="P:translation"/>
    <property type="evidence" value="ECO:0007669"/>
    <property type="project" value="UniProtKB-UniRule"/>
</dbReference>
<dbReference type="AlphaFoldDB" id="A0A1F7WNP9"/>
<dbReference type="Pfam" id="PF00886">
    <property type="entry name" value="Ribosomal_S16"/>
    <property type="match status" value="1"/>
</dbReference>
<sequence length="75" mass="8588">MLTIRLNRVGVRRKPVYRIVLVDSKTKKGGKAHEVLGFWQPGKDLKKVNMEKIKTWMAKGARLSQSVASLIERLK</sequence>
<dbReference type="GO" id="GO:0003735">
    <property type="term" value="F:structural constituent of ribosome"/>
    <property type="evidence" value="ECO:0007669"/>
    <property type="project" value="InterPro"/>
</dbReference>